<protein>
    <submittedName>
        <fullName evidence="3">MerR family transcriptional regulator</fullName>
    </submittedName>
</protein>
<dbReference type="PANTHER" id="PTHR30204">
    <property type="entry name" value="REDOX-CYCLING DRUG-SENSING TRANSCRIPTIONAL ACTIVATOR SOXR"/>
    <property type="match status" value="1"/>
</dbReference>
<dbReference type="Proteomes" id="UP000238312">
    <property type="component" value="Unassembled WGS sequence"/>
</dbReference>
<evidence type="ECO:0000313" key="4">
    <source>
        <dbReference type="Proteomes" id="UP000238312"/>
    </source>
</evidence>
<dbReference type="EMBL" id="PVNG01000025">
    <property type="protein sequence ID" value="PRX55788.1"/>
    <property type="molecule type" value="Genomic_DNA"/>
</dbReference>
<dbReference type="Pfam" id="PF13411">
    <property type="entry name" value="MerR_1"/>
    <property type="match status" value="1"/>
</dbReference>
<keyword evidence="1" id="KW-0238">DNA-binding</keyword>
<reference evidence="3 4" key="1">
    <citation type="submission" date="2018-03" db="EMBL/GenBank/DDBJ databases">
        <title>Genomic Encyclopedia of Type Strains, Phase III (KMG-III): the genomes of soil and plant-associated and newly described type strains.</title>
        <authorList>
            <person name="Whitman W."/>
        </authorList>
    </citation>
    <scope>NUCLEOTIDE SEQUENCE [LARGE SCALE GENOMIC DNA]</scope>
    <source>
        <strain evidence="3 4">CGMCC 4.7104</strain>
    </source>
</reference>
<dbReference type="SUPFAM" id="SSF46955">
    <property type="entry name" value="Putative DNA-binding domain"/>
    <property type="match status" value="1"/>
</dbReference>
<dbReference type="GO" id="GO:0003700">
    <property type="term" value="F:DNA-binding transcription factor activity"/>
    <property type="evidence" value="ECO:0007669"/>
    <property type="project" value="InterPro"/>
</dbReference>
<gene>
    <name evidence="3" type="ORF">B0I32_1258</name>
</gene>
<dbReference type="SMART" id="SM00422">
    <property type="entry name" value="HTH_MERR"/>
    <property type="match status" value="1"/>
</dbReference>
<dbReference type="PRINTS" id="PR00040">
    <property type="entry name" value="HTHMERR"/>
</dbReference>
<accession>A0A2T0ME26</accession>
<dbReference type="InterPro" id="IPR000551">
    <property type="entry name" value="MerR-type_HTH_dom"/>
</dbReference>
<dbReference type="GO" id="GO:0003677">
    <property type="term" value="F:DNA binding"/>
    <property type="evidence" value="ECO:0007669"/>
    <property type="project" value="UniProtKB-KW"/>
</dbReference>
<evidence type="ECO:0000256" key="1">
    <source>
        <dbReference type="ARBA" id="ARBA00023125"/>
    </source>
</evidence>
<feature type="domain" description="HTH merR-type" evidence="2">
    <location>
        <begin position="20"/>
        <end position="90"/>
    </location>
</feature>
<sequence length="141" mass="15807">MVGMSELLLPQLDVEIPPEGLSIGEVARVTGVGIEALRYYEREGLLLDPAPRDPGGRRRYRAGDLAWIAGLVMLRETGMSIADLRVIADLSRREGTEAERLAFFSRHRERVIEQLERTKQHLAAIDAKIAAYRAVTEQEQP</sequence>
<dbReference type="PANTHER" id="PTHR30204:SF98">
    <property type="entry name" value="HTH-TYPE TRANSCRIPTIONAL REGULATOR ADHR"/>
    <property type="match status" value="1"/>
</dbReference>
<dbReference type="PROSITE" id="PS50937">
    <property type="entry name" value="HTH_MERR_2"/>
    <property type="match status" value="1"/>
</dbReference>
<dbReference type="AlphaFoldDB" id="A0A2T0ME26"/>
<proteinExistence type="predicted"/>
<evidence type="ECO:0000313" key="3">
    <source>
        <dbReference type="EMBL" id="PRX55788.1"/>
    </source>
</evidence>
<evidence type="ECO:0000259" key="2">
    <source>
        <dbReference type="PROSITE" id="PS50937"/>
    </source>
</evidence>
<comment type="caution">
    <text evidence="3">The sequence shown here is derived from an EMBL/GenBank/DDBJ whole genome shotgun (WGS) entry which is preliminary data.</text>
</comment>
<keyword evidence="4" id="KW-1185">Reference proteome</keyword>
<dbReference type="InterPro" id="IPR009061">
    <property type="entry name" value="DNA-bd_dom_put_sf"/>
</dbReference>
<dbReference type="Gene3D" id="1.10.1660.10">
    <property type="match status" value="1"/>
</dbReference>
<organism evidence="3 4">
    <name type="scientific">Nonomuraea fuscirosea</name>
    <dbReference type="NCBI Taxonomy" id="1291556"/>
    <lineage>
        <taxon>Bacteria</taxon>
        <taxon>Bacillati</taxon>
        <taxon>Actinomycetota</taxon>
        <taxon>Actinomycetes</taxon>
        <taxon>Streptosporangiales</taxon>
        <taxon>Streptosporangiaceae</taxon>
        <taxon>Nonomuraea</taxon>
    </lineage>
</organism>
<dbReference type="InterPro" id="IPR047057">
    <property type="entry name" value="MerR_fam"/>
</dbReference>
<dbReference type="CDD" id="cd01109">
    <property type="entry name" value="HTH_YyaN"/>
    <property type="match status" value="1"/>
</dbReference>
<name>A0A2T0ME26_9ACTN</name>